<accession>A0ABP4MKK4</accession>
<dbReference type="InterPro" id="IPR050832">
    <property type="entry name" value="Bact_Acetyltransf"/>
</dbReference>
<organism evidence="4 5">
    <name type="scientific">Dactylosporangium maewongense</name>
    <dbReference type="NCBI Taxonomy" id="634393"/>
    <lineage>
        <taxon>Bacteria</taxon>
        <taxon>Bacillati</taxon>
        <taxon>Actinomycetota</taxon>
        <taxon>Actinomycetes</taxon>
        <taxon>Micromonosporales</taxon>
        <taxon>Micromonosporaceae</taxon>
        <taxon>Dactylosporangium</taxon>
    </lineage>
</organism>
<dbReference type="RefSeq" id="WP_344508261.1">
    <property type="nucleotide sequence ID" value="NZ_BAAAQD010000019.1"/>
</dbReference>
<dbReference type="InterPro" id="IPR000182">
    <property type="entry name" value="GNAT_dom"/>
</dbReference>
<evidence type="ECO:0000256" key="2">
    <source>
        <dbReference type="ARBA" id="ARBA00023315"/>
    </source>
</evidence>
<name>A0ABP4MKK4_9ACTN</name>
<dbReference type="PANTHER" id="PTHR43877:SF2">
    <property type="entry name" value="AMINOALKYLPHOSPHONATE N-ACETYLTRANSFERASE-RELATED"/>
    <property type="match status" value="1"/>
</dbReference>
<sequence length="184" mass="19770">MVTVRADDGVGGGVATLQPTIRAYRPTDHRECRQLWAELTEEHQHLYPAAPPVSGDPGAAFEEYLTRLDLSGMWVAEILGVGVVGMVGLILDGRGGQVEPLVVASSRRGAGIGRALLSHVADQAKRRGLGQLSISPAARNVDAIRCLQAAGYDALARVTLAIDLHPDGHDWHDGIDLHAQRFRF</sequence>
<dbReference type="InterPro" id="IPR016181">
    <property type="entry name" value="Acyl_CoA_acyltransferase"/>
</dbReference>
<evidence type="ECO:0000313" key="5">
    <source>
        <dbReference type="Proteomes" id="UP001501470"/>
    </source>
</evidence>
<feature type="domain" description="N-acetyltransferase" evidence="3">
    <location>
        <begin position="19"/>
        <end position="178"/>
    </location>
</feature>
<dbReference type="PANTHER" id="PTHR43877">
    <property type="entry name" value="AMINOALKYLPHOSPHONATE N-ACETYLTRANSFERASE-RELATED-RELATED"/>
    <property type="match status" value="1"/>
</dbReference>
<dbReference type="Pfam" id="PF00583">
    <property type="entry name" value="Acetyltransf_1"/>
    <property type="match status" value="1"/>
</dbReference>
<dbReference type="Gene3D" id="3.40.630.30">
    <property type="match status" value="1"/>
</dbReference>
<reference evidence="5" key="1">
    <citation type="journal article" date="2019" name="Int. J. Syst. Evol. Microbiol.">
        <title>The Global Catalogue of Microorganisms (GCM) 10K type strain sequencing project: providing services to taxonomists for standard genome sequencing and annotation.</title>
        <authorList>
            <consortium name="The Broad Institute Genomics Platform"/>
            <consortium name="The Broad Institute Genome Sequencing Center for Infectious Disease"/>
            <person name="Wu L."/>
            <person name="Ma J."/>
        </authorList>
    </citation>
    <scope>NUCLEOTIDE SEQUENCE [LARGE SCALE GENOMIC DNA]</scope>
    <source>
        <strain evidence="5">JCM 15933</strain>
    </source>
</reference>
<evidence type="ECO:0000313" key="4">
    <source>
        <dbReference type="EMBL" id="GAA1546370.1"/>
    </source>
</evidence>
<gene>
    <name evidence="4" type="ORF">GCM10009827_078140</name>
</gene>
<keyword evidence="2" id="KW-0012">Acyltransferase</keyword>
<dbReference type="SUPFAM" id="SSF55729">
    <property type="entry name" value="Acyl-CoA N-acyltransferases (Nat)"/>
    <property type="match status" value="1"/>
</dbReference>
<comment type="caution">
    <text evidence="4">The sequence shown here is derived from an EMBL/GenBank/DDBJ whole genome shotgun (WGS) entry which is preliminary data.</text>
</comment>
<dbReference type="Proteomes" id="UP001501470">
    <property type="component" value="Unassembled WGS sequence"/>
</dbReference>
<dbReference type="PROSITE" id="PS51186">
    <property type="entry name" value="GNAT"/>
    <property type="match status" value="1"/>
</dbReference>
<dbReference type="EMBL" id="BAAAQD010000019">
    <property type="protein sequence ID" value="GAA1546370.1"/>
    <property type="molecule type" value="Genomic_DNA"/>
</dbReference>
<proteinExistence type="predicted"/>
<keyword evidence="5" id="KW-1185">Reference proteome</keyword>
<evidence type="ECO:0000256" key="1">
    <source>
        <dbReference type="ARBA" id="ARBA00022679"/>
    </source>
</evidence>
<dbReference type="CDD" id="cd04301">
    <property type="entry name" value="NAT_SF"/>
    <property type="match status" value="1"/>
</dbReference>
<protein>
    <recommendedName>
        <fullName evidence="3">N-acetyltransferase domain-containing protein</fullName>
    </recommendedName>
</protein>
<keyword evidence="1" id="KW-0808">Transferase</keyword>
<evidence type="ECO:0000259" key="3">
    <source>
        <dbReference type="PROSITE" id="PS51186"/>
    </source>
</evidence>